<evidence type="ECO:0000313" key="4">
    <source>
        <dbReference type="Proteomes" id="UP001298753"/>
    </source>
</evidence>
<dbReference type="RefSeq" id="WP_227600843.1">
    <property type="nucleotide sequence ID" value="NZ_JAJEPX010000025.1"/>
</dbReference>
<reference evidence="3 4" key="1">
    <citation type="submission" date="2021-10" db="EMBL/GenBank/DDBJ databases">
        <title>Anaerobic single-cell dispensing facilitates the cultivation of human gut bacteria.</title>
        <authorList>
            <person name="Afrizal A."/>
        </authorList>
    </citation>
    <scope>NUCLEOTIDE SEQUENCE [LARGE SCALE GENOMIC DNA]</scope>
    <source>
        <strain evidence="3 4">CLA-AA-H270</strain>
    </source>
</reference>
<comment type="caution">
    <text evidence="3">The sequence shown here is derived from an EMBL/GenBank/DDBJ whole genome shotgun (WGS) entry which is preliminary data.</text>
</comment>
<dbReference type="Pfam" id="PF01627">
    <property type="entry name" value="Hpt"/>
    <property type="match status" value="1"/>
</dbReference>
<dbReference type="SUPFAM" id="SSF47226">
    <property type="entry name" value="Histidine-containing phosphotransfer domain, HPT domain"/>
    <property type="match status" value="1"/>
</dbReference>
<evidence type="ECO:0000313" key="3">
    <source>
        <dbReference type="EMBL" id="MCC2177201.1"/>
    </source>
</evidence>
<dbReference type="PROSITE" id="PS50894">
    <property type="entry name" value="HPT"/>
    <property type="match status" value="1"/>
</dbReference>
<sequence length="115" mass="13107">MNLEEFYAQIGGDYADTLQRLCNENMVKKFVKKYQDDPTCADLHNAALQQDWEVAFRDAHTLKGVAQNLGFERLYQVSAVLTEAMRGNKPLEDRSLLDAVEQQDAAIRRAISELE</sequence>
<dbReference type="AlphaFoldDB" id="A0AAW4W2P3"/>
<accession>A0AAW4W2P3</accession>
<feature type="domain" description="HPt" evidence="2">
    <location>
        <begin position="19"/>
        <end position="115"/>
    </location>
</feature>
<dbReference type="InterPro" id="IPR036641">
    <property type="entry name" value="HPT_dom_sf"/>
</dbReference>
<keyword evidence="4" id="KW-1185">Reference proteome</keyword>
<protein>
    <submittedName>
        <fullName evidence="3">Hpt domain-containing protein</fullName>
    </submittedName>
</protein>
<dbReference type="InterPro" id="IPR008207">
    <property type="entry name" value="Sig_transdc_His_kin_Hpt_dom"/>
</dbReference>
<dbReference type="Proteomes" id="UP001298753">
    <property type="component" value="Unassembled WGS sequence"/>
</dbReference>
<dbReference type="EMBL" id="JAJEPX010000025">
    <property type="protein sequence ID" value="MCC2177201.1"/>
    <property type="molecule type" value="Genomic_DNA"/>
</dbReference>
<keyword evidence="1" id="KW-0597">Phosphoprotein</keyword>
<feature type="modified residue" description="Phosphohistidine" evidence="1">
    <location>
        <position position="60"/>
    </location>
</feature>
<dbReference type="GeneID" id="98659345"/>
<evidence type="ECO:0000259" key="2">
    <source>
        <dbReference type="PROSITE" id="PS50894"/>
    </source>
</evidence>
<name>A0AAW4W2P3_9FIRM</name>
<organism evidence="3 4">
    <name type="scientific">Agathobaculum butyriciproducens</name>
    <dbReference type="NCBI Taxonomy" id="1628085"/>
    <lineage>
        <taxon>Bacteria</taxon>
        <taxon>Bacillati</taxon>
        <taxon>Bacillota</taxon>
        <taxon>Clostridia</taxon>
        <taxon>Eubacteriales</taxon>
        <taxon>Butyricicoccaceae</taxon>
        <taxon>Agathobaculum</taxon>
    </lineage>
</organism>
<proteinExistence type="predicted"/>
<gene>
    <name evidence="3" type="ORF">LKD22_08700</name>
</gene>
<evidence type="ECO:0000256" key="1">
    <source>
        <dbReference type="PROSITE-ProRule" id="PRU00110"/>
    </source>
</evidence>
<dbReference type="Gene3D" id="1.20.120.160">
    <property type="entry name" value="HPT domain"/>
    <property type="match status" value="1"/>
</dbReference>
<dbReference type="GO" id="GO:0000160">
    <property type="term" value="P:phosphorelay signal transduction system"/>
    <property type="evidence" value="ECO:0007669"/>
    <property type="project" value="InterPro"/>
</dbReference>